<evidence type="ECO:0000256" key="4">
    <source>
        <dbReference type="ARBA" id="ARBA00023002"/>
    </source>
</evidence>
<dbReference type="Gene3D" id="3.50.50.100">
    <property type="match status" value="1"/>
</dbReference>
<dbReference type="InterPro" id="IPR023753">
    <property type="entry name" value="FAD/NAD-binding_dom"/>
</dbReference>
<dbReference type="EMBL" id="FOKG01000002">
    <property type="protein sequence ID" value="SFA91155.1"/>
    <property type="molecule type" value="Genomic_DNA"/>
</dbReference>
<reference evidence="8" key="1">
    <citation type="submission" date="2016-10" db="EMBL/GenBank/DDBJ databases">
        <authorList>
            <person name="Varghese N."/>
            <person name="Submissions S."/>
        </authorList>
    </citation>
    <scope>NUCLEOTIDE SEQUENCE [LARGE SCALE GENOMIC DNA]</scope>
    <source>
        <strain evidence="8">CGMCC 4.3568</strain>
    </source>
</reference>
<evidence type="ECO:0000256" key="3">
    <source>
        <dbReference type="ARBA" id="ARBA00022827"/>
    </source>
</evidence>
<accession>A0A1I0WQW9</accession>
<dbReference type="PANTHER" id="PTHR43706">
    <property type="entry name" value="NADH DEHYDROGENASE"/>
    <property type="match status" value="1"/>
</dbReference>
<protein>
    <submittedName>
        <fullName evidence="7">NADH dehydrogenase</fullName>
    </submittedName>
</protein>
<keyword evidence="3" id="KW-0274">FAD</keyword>
<proteinExistence type="inferred from homology"/>
<dbReference type="PRINTS" id="PR00411">
    <property type="entry name" value="PNDRDTASEI"/>
</dbReference>
<dbReference type="PRINTS" id="PR00368">
    <property type="entry name" value="FADPNR"/>
</dbReference>
<feature type="domain" description="FAD/NAD(P)-binding" evidence="6">
    <location>
        <begin position="19"/>
        <end position="332"/>
    </location>
</feature>
<evidence type="ECO:0000256" key="5">
    <source>
        <dbReference type="ARBA" id="ARBA00023027"/>
    </source>
</evidence>
<evidence type="ECO:0000313" key="7">
    <source>
        <dbReference type="EMBL" id="SFA91155.1"/>
    </source>
</evidence>
<organism evidence="7 8">
    <name type="scientific">Amycolatopsis marina</name>
    <dbReference type="NCBI Taxonomy" id="490629"/>
    <lineage>
        <taxon>Bacteria</taxon>
        <taxon>Bacillati</taxon>
        <taxon>Actinomycetota</taxon>
        <taxon>Actinomycetes</taxon>
        <taxon>Pseudonocardiales</taxon>
        <taxon>Pseudonocardiaceae</taxon>
        <taxon>Amycolatopsis</taxon>
    </lineage>
</organism>
<dbReference type="InterPro" id="IPR036188">
    <property type="entry name" value="FAD/NAD-bd_sf"/>
</dbReference>
<name>A0A1I0WQW9_9PSEU</name>
<keyword evidence="2" id="KW-0285">Flavoprotein</keyword>
<evidence type="ECO:0000259" key="6">
    <source>
        <dbReference type="Pfam" id="PF07992"/>
    </source>
</evidence>
<dbReference type="PANTHER" id="PTHR43706:SF45">
    <property type="entry name" value="NADH DEHYDROGENASE-LIKE PROTEIN RV1812C"/>
    <property type="match status" value="1"/>
</dbReference>
<sequence>MTSSQAQATNAPNTAEPTRIVVIGGGYVGMTAARRLRAALSPDEAKLIVIDPRSYMTYQPFLAEAAAGSVEPRHVVVPLREVLNGCQVMSGEVTGVESARRAVTLRVADGHIEQLSYDILVVAPGSVSKTLPIPGLTEHAVGFKTLEEAIYLRNHVLSRLDAAASTLDPDLRRTLLTFVFVGGGYAGVEAMAELEDLARQAARNYVGVSPDDMRWVLVEAADRIMPEVSLPLAHYTLDRLAERGFENYLGTTLKSCEDSHVVLGNGVEFDAGTIVWTAGVKPNPMLADTDLPLDERGRVRCTAALRVEGVPGVFAAGDCAAVPDLTSESPDAVCAPSAQHATRQAKQLVKNILAELRGGDQGNYRHSYAGSVASLGLYRGVAEIYGVKLRGAPAWALHRLYHLATMPTAHRKARIAADWLLSLPFGRQIVATGELHEPHKQFARAGKRR</sequence>
<keyword evidence="4" id="KW-0560">Oxidoreductase</keyword>
<dbReference type="Proteomes" id="UP000243799">
    <property type="component" value="Unassembled WGS sequence"/>
</dbReference>
<keyword evidence="8" id="KW-1185">Reference proteome</keyword>
<keyword evidence="5" id="KW-0520">NAD</keyword>
<dbReference type="InterPro" id="IPR045024">
    <property type="entry name" value="NDH-2"/>
</dbReference>
<dbReference type="Pfam" id="PF07992">
    <property type="entry name" value="Pyr_redox_2"/>
    <property type="match status" value="1"/>
</dbReference>
<evidence type="ECO:0000313" key="8">
    <source>
        <dbReference type="Proteomes" id="UP000243799"/>
    </source>
</evidence>
<dbReference type="AlphaFoldDB" id="A0A1I0WQW9"/>
<dbReference type="SUPFAM" id="SSF51905">
    <property type="entry name" value="FAD/NAD(P)-binding domain"/>
    <property type="match status" value="1"/>
</dbReference>
<dbReference type="STRING" id="490629.SAMN05216266_102145"/>
<evidence type="ECO:0000256" key="2">
    <source>
        <dbReference type="ARBA" id="ARBA00022630"/>
    </source>
</evidence>
<gene>
    <name evidence="7" type="ORF">SAMN05216266_102145</name>
</gene>
<comment type="similarity">
    <text evidence="1">Belongs to the NADH dehydrogenase family.</text>
</comment>
<dbReference type="GO" id="GO:0003954">
    <property type="term" value="F:NADH dehydrogenase activity"/>
    <property type="evidence" value="ECO:0007669"/>
    <property type="project" value="InterPro"/>
</dbReference>
<evidence type="ECO:0000256" key="1">
    <source>
        <dbReference type="ARBA" id="ARBA00005272"/>
    </source>
</evidence>